<name>A0A7I8V5P7_9ANNE</name>
<comment type="caution">
    <text evidence="3">The sequence shown here is derived from an EMBL/GenBank/DDBJ whole genome shotgun (WGS) entry which is preliminary data.</text>
</comment>
<gene>
    <name evidence="3" type="ORF">DGYR_LOCUS396</name>
</gene>
<evidence type="ECO:0000313" key="3">
    <source>
        <dbReference type="EMBL" id="CAD5111050.1"/>
    </source>
</evidence>
<keyword evidence="4" id="KW-1185">Reference proteome</keyword>
<feature type="coiled-coil region" evidence="1">
    <location>
        <begin position="108"/>
        <end position="156"/>
    </location>
</feature>
<dbReference type="EMBL" id="CAJFCJ010000001">
    <property type="protein sequence ID" value="CAD5111050.1"/>
    <property type="molecule type" value="Genomic_DNA"/>
</dbReference>
<keyword evidence="1" id="KW-0175">Coiled coil</keyword>
<evidence type="ECO:0000256" key="2">
    <source>
        <dbReference type="SAM" id="MobiDB-lite"/>
    </source>
</evidence>
<feature type="region of interest" description="Disordered" evidence="2">
    <location>
        <begin position="1"/>
        <end position="67"/>
    </location>
</feature>
<dbReference type="AlphaFoldDB" id="A0A7I8V5P7"/>
<organism evidence="3 4">
    <name type="scientific">Dimorphilus gyrociliatus</name>
    <dbReference type="NCBI Taxonomy" id="2664684"/>
    <lineage>
        <taxon>Eukaryota</taxon>
        <taxon>Metazoa</taxon>
        <taxon>Spiralia</taxon>
        <taxon>Lophotrochozoa</taxon>
        <taxon>Annelida</taxon>
        <taxon>Polychaeta</taxon>
        <taxon>Polychaeta incertae sedis</taxon>
        <taxon>Dinophilidae</taxon>
        <taxon>Dimorphilus</taxon>
    </lineage>
</organism>
<proteinExistence type="predicted"/>
<dbReference type="Proteomes" id="UP000549394">
    <property type="component" value="Unassembled WGS sequence"/>
</dbReference>
<evidence type="ECO:0000256" key="1">
    <source>
        <dbReference type="SAM" id="Coils"/>
    </source>
</evidence>
<reference evidence="3 4" key="1">
    <citation type="submission" date="2020-08" db="EMBL/GenBank/DDBJ databases">
        <authorList>
            <person name="Hejnol A."/>
        </authorList>
    </citation>
    <scope>NUCLEOTIDE SEQUENCE [LARGE SCALE GENOMIC DNA]</scope>
</reference>
<feature type="compositionally biased region" description="Acidic residues" evidence="2">
    <location>
        <begin position="41"/>
        <end position="51"/>
    </location>
</feature>
<accession>A0A7I8V5P7</accession>
<protein>
    <submittedName>
        <fullName evidence="3">Uncharacterized protein</fullName>
    </submittedName>
</protein>
<evidence type="ECO:0000313" key="4">
    <source>
        <dbReference type="Proteomes" id="UP000549394"/>
    </source>
</evidence>
<feature type="compositionally biased region" description="Basic and acidic residues" evidence="2">
    <location>
        <begin position="17"/>
        <end position="27"/>
    </location>
</feature>
<sequence>MIPYNALGKGAEPAAEGEPKSEEINERDIDELEASQQDSPSIEEEDSDSQSDDSPNRRRKEREKESNCKRKVPNYDYFFRNSEYFRKKTREEIINRIRHHASQRSTFVKRENQAKNSLEKQIDDLDKAILEDSIRKEELEKRLDQNKTLRSTLKNIHENM</sequence>